<sequence>MTSSHSTPAPALLCVGEALIDMVPRQTPEGQAFLPLPGGAVFNTAIAAARLGLPTWFWYGLSTDMFGDRLREALAAAGVDASLCRPADRPSTLAFVTLVAGQARYLFLDENTAGRMLTPADIPAVPAQVGALFLGGISLVVEPVGTTIEAMATAFAGDGRGRLIMLDPNVRPGFIRDEAAYRARIRRLIGLSHIVKLSDEDLGWLIGPGDLADQARTVLAMGPRLVLVTLGGRGAHAFTATFDGQVAAPAVVVADTVGAGDTFNAGFLAALAEQGALDPAALASIGAEALLAALAFAIRAAAVSVTRIGADPPWRHELAAEPGSQAPAVSSTGAS</sequence>
<dbReference type="InterPro" id="IPR011611">
    <property type="entry name" value="PfkB_dom"/>
</dbReference>
<protein>
    <submittedName>
        <fullName evidence="8">Carbohydrate kinase</fullName>
    </submittedName>
</protein>
<keyword evidence="5" id="KW-0067">ATP-binding</keyword>
<dbReference type="GO" id="GO:0006000">
    <property type="term" value="P:fructose metabolic process"/>
    <property type="evidence" value="ECO:0007669"/>
    <property type="project" value="UniProtKB-ARBA"/>
</dbReference>
<evidence type="ECO:0000256" key="5">
    <source>
        <dbReference type="ARBA" id="ARBA00022840"/>
    </source>
</evidence>
<dbReference type="CDD" id="cd01167">
    <property type="entry name" value="bac_FRK"/>
    <property type="match status" value="1"/>
</dbReference>
<evidence type="ECO:0000256" key="3">
    <source>
        <dbReference type="ARBA" id="ARBA00022741"/>
    </source>
</evidence>
<dbReference type="InterPro" id="IPR029056">
    <property type="entry name" value="Ribokinase-like"/>
</dbReference>
<evidence type="ECO:0000259" key="7">
    <source>
        <dbReference type="Pfam" id="PF00294"/>
    </source>
</evidence>
<dbReference type="Gene3D" id="3.40.1190.20">
    <property type="match status" value="1"/>
</dbReference>
<dbReference type="GO" id="GO:0008865">
    <property type="term" value="F:fructokinase activity"/>
    <property type="evidence" value="ECO:0007669"/>
    <property type="project" value="UniProtKB-ARBA"/>
</dbReference>
<gene>
    <name evidence="8" type="ORF">GCM10017653_42640</name>
</gene>
<comment type="caution">
    <text evidence="8">The sequence shown here is derived from an EMBL/GenBank/DDBJ whole genome shotgun (WGS) entry which is preliminary data.</text>
</comment>
<keyword evidence="9" id="KW-1185">Reference proteome</keyword>
<comment type="similarity">
    <text evidence="1 6">Belongs to the carbohydrate kinase PfkB family.</text>
</comment>
<organism evidence="8 9">
    <name type="scientific">Ancylobacter defluvii</name>
    <dbReference type="NCBI Taxonomy" id="1282440"/>
    <lineage>
        <taxon>Bacteria</taxon>
        <taxon>Pseudomonadati</taxon>
        <taxon>Pseudomonadota</taxon>
        <taxon>Alphaproteobacteria</taxon>
        <taxon>Hyphomicrobiales</taxon>
        <taxon>Xanthobacteraceae</taxon>
        <taxon>Ancylobacter</taxon>
    </lineage>
</organism>
<proteinExistence type="inferred from homology"/>
<dbReference type="InterPro" id="IPR050306">
    <property type="entry name" value="PfkB_Carbo_kinase"/>
</dbReference>
<dbReference type="AlphaFoldDB" id="A0A9W6K2B6"/>
<dbReference type="InterPro" id="IPR002173">
    <property type="entry name" value="Carboh/pur_kinase_PfkB_CS"/>
</dbReference>
<dbReference type="GO" id="GO:0005524">
    <property type="term" value="F:ATP binding"/>
    <property type="evidence" value="ECO:0007669"/>
    <property type="project" value="UniProtKB-KW"/>
</dbReference>
<dbReference type="PROSITE" id="PS00584">
    <property type="entry name" value="PFKB_KINASES_2"/>
    <property type="match status" value="1"/>
</dbReference>
<dbReference type="PANTHER" id="PTHR43085">
    <property type="entry name" value="HEXOKINASE FAMILY MEMBER"/>
    <property type="match status" value="1"/>
</dbReference>
<evidence type="ECO:0000313" key="9">
    <source>
        <dbReference type="Proteomes" id="UP001143330"/>
    </source>
</evidence>
<evidence type="ECO:0000256" key="2">
    <source>
        <dbReference type="ARBA" id="ARBA00022679"/>
    </source>
</evidence>
<accession>A0A9W6K2B6</accession>
<dbReference type="EMBL" id="BSFM01000017">
    <property type="protein sequence ID" value="GLK86194.1"/>
    <property type="molecule type" value="Genomic_DNA"/>
</dbReference>
<keyword evidence="4 6" id="KW-0418">Kinase</keyword>
<dbReference type="SUPFAM" id="SSF53613">
    <property type="entry name" value="Ribokinase-like"/>
    <property type="match status" value="1"/>
</dbReference>
<evidence type="ECO:0000256" key="1">
    <source>
        <dbReference type="ARBA" id="ARBA00010688"/>
    </source>
</evidence>
<keyword evidence="3" id="KW-0547">Nucleotide-binding</keyword>
<dbReference type="PRINTS" id="PR00990">
    <property type="entry name" value="RIBOKINASE"/>
</dbReference>
<feature type="domain" description="Carbohydrate kinase PfkB" evidence="7">
    <location>
        <begin position="12"/>
        <end position="313"/>
    </location>
</feature>
<reference evidence="8" key="2">
    <citation type="submission" date="2023-01" db="EMBL/GenBank/DDBJ databases">
        <authorList>
            <person name="Sun Q."/>
            <person name="Evtushenko L."/>
        </authorList>
    </citation>
    <scope>NUCLEOTIDE SEQUENCE</scope>
    <source>
        <strain evidence="8">VKM B-2789</strain>
    </source>
</reference>
<evidence type="ECO:0000256" key="6">
    <source>
        <dbReference type="RuleBase" id="RU003704"/>
    </source>
</evidence>
<evidence type="ECO:0000313" key="8">
    <source>
        <dbReference type="EMBL" id="GLK86194.1"/>
    </source>
</evidence>
<reference evidence="8" key="1">
    <citation type="journal article" date="2014" name="Int. J. Syst. Evol. Microbiol.">
        <title>Complete genome sequence of Corynebacterium casei LMG S-19264T (=DSM 44701T), isolated from a smear-ripened cheese.</title>
        <authorList>
            <consortium name="US DOE Joint Genome Institute (JGI-PGF)"/>
            <person name="Walter F."/>
            <person name="Albersmeier A."/>
            <person name="Kalinowski J."/>
            <person name="Ruckert C."/>
        </authorList>
    </citation>
    <scope>NUCLEOTIDE SEQUENCE</scope>
    <source>
        <strain evidence="8">VKM B-2789</strain>
    </source>
</reference>
<keyword evidence="2 6" id="KW-0808">Transferase</keyword>
<dbReference type="InterPro" id="IPR002139">
    <property type="entry name" value="Ribo/fructo_kinase"/>
</dbReference>
<evidence type="ECO:0000256" key="4">
    <source>
        <dbReference type="ARBA" id="ARBA00022777"/>
    </source>
</evidence>
<dbReference type="PANTHER" id="PTHR43085:SF1">
    <property type="entry name" value="PSEUDOURIDINE KINASE-RELATED"/>
    <property type="match status" value="1"/>
</dbReference>
<name>A0A9W6K2B6_9HYPH</name>
<dbReference type="Pfam" id="PF00294">
    <property type="entry name" value="PfkB"/>
    <property type="match status" value="1"/>
</dbReference>
<dbReference type="RefSeq" id="WP_213360604.1">
    <property type="nucleotide sequence ID" value="NZ_BSFM01000017.1"/>
</dbReference>
<dbReference type="Proteomes" id="UP001143330">
    <property type="component" value="Unassembled WGS sequence"/>
</dbReference>